<name>A0A1I8GKA5_9PLAT</name>
<dbReference type="Pfam" id="PF01465">
    <property type="entry name" value="GRIP"/>
    <property type="match status" value="1"/>
</dbReference>
<dbReference type="WBParaSite" id="maker-uti_cns_0002303-snap-gene-0.2-mRNA-1">
    <property type="protein sequence ID" value="maker-uti_cns_0002303-snap-gene-0.2-mRNA-1"/>
    <property type="gene ID" value="maker-uti_cns_0002303-snap-gene-0.2"/>
</dbReference>
<keyword evidence="4" id="KW-1185">Reference proteome</keyword>
<feature type="compositionally biased region" description="Low complexity" evidence="2">
    <location>
        <begin position="269"/>
        <end position="289"/>
    </location>
</feature>
<dbReference type="PROSITE" id="PS50913">
    <property type="entry name" value="GRIP"/>
    <property type="match status" value="1"/>
</dbReference>
<dbReference type="PANTHER" id="PTHR23157">
    <property type="entry name" value="GRIP AND COILED-COIL DOMAIN-CONTAINING PROTEIN 1"/>
    <property type="match status" value="1"/>
</dbReference>
<feature type="region of interest" description="Disordered" evidence="2">
    <location>
        <begin position="247"/>
        <end position="342"/>
    </location>
</feature>
<feature type="compositionally biased region" description="Basic and acidic residues" evidence="2">
    <location>
        <begin position="250"/>
        <end position="262"/>
    </location>
</feature>
<feature type="compositionally biased region" description="Low complexity" evidence="2">
    <location>
        <begin position="48"/>
        <end position="58"/>
    </location>
</feature>
<protein>
    <submittedName>
        <fullName evidence="5">GRIP domain-containing protein</fullName>
    </submittedName>
</protein>
<feature type="compositionally biased region" description="Polar residues" evidence="2">
    <location>
        <begin position="142"/>
        <end position="153"/>
    </location>
</feature>
<evidence type="ECO:0000256" key="1">
    <source>
        <dbReference type="ARBA" id="ARBA00023054"/>
    </source>
</evidence>
<feature type="region of interest" description="Disordered" evidence="2">
    <location>
        <begin position="371"/>
        <end position="407"/>
    </location>
</feature>
<sequence length="482" mass="53380">MAKRPNAGASLFDKLKPTQFPPVKSLSAAYMSPPADVKRTPSTESMDSGQSASEQQQQGRKDAGKRKMTVTDLATLVRQKSATIDELRRALDKQKAEYEGVISSLRESFQSAKEVMQTQQQNATQAILEEKQQLTQELSRLQAETSEFRQQAQQKEEESDEIRDLARQELAKVKHMLLNTETQLAEAHRQLDATKCEADAAKRDAERARRESDLRQQRIDRLQEERSKELEERRSLQSTIKRVDCSQGKVESDCSQGKEEKSGSQGKLSLEQRLSAAESEARAATAAHQSEAESLRAELASLESQAETAALTSHSELAESGDGAGAGARDGSQEVQSLGDQLAERNKTVRVLQQRLLDMKKTLQRELRLQQQPCPRLPNEPAASDPAAATAAAATDEDSTNGGGAGGLESAEGELVNLLYLKHVLLKFLLTREDEAQHLVRALSALLHCSPEEEKMLRKDLRHRTAWFVSKPRLSDLVPPNL</sequence>
<dbReference type="InterPro" id="IPR051952">
    <property type="entry name" value="Golgi-autophagy_related"/>
</dbReference>
<evidence type="ECO:0000259" key="3">
    <source>
        <dbReference type="PROSITE" id="PS50913"/>
    </source>
</evidence>
<accession>A0A1I8GKA5</accession>
<reference evidence="5" key="1">
    <citation type="submission" date="2016-11" db="UniProtKB">
        <authorList>
            <consortium name="WormBaseParasite"/>
        </authorList>
    </citation>
    <scope>IDENTIFICATION</scope>
</reference>
<evidence type="ECO:0000313" key="4">
    <source>
        <dbReference type="Proteomes" id="UP000095280"/>
    </source>
</evidence>
<feature type="region of interest" description="Disordered" evidence="2">
    <location>
        <begin position="1"/>
        <end position="69"/>
    </location>
</feature>
<evidence type="ECO:0000313" key="5">
    <source>
        <dbReference type="WBParaSite" id="maker-uti_cns_0002303-snap-gene-0.2-mRNA-1"/>
    </source>
</evidence>
<organism evidence="4 5">
    <name type="scientific">Macrostomum lignano</name>
    <dbReference type="NCBI Taxonomy" id="282301"/>
    <lineage>
        <taxon>Eukaryota</taxon>
        <taxon>Metazoa</taxon>
        <taxon>Spiralia</taxon>
        <taxon>Lophotrochozoa</taxon>
        <taxon>Platyhelminthes</taxon>
        <taxon>Rhabditophora</taxon>
        <taxon>Macrostomorpha</taxon>
        <taxon>Macrostomida</taxon>
        <taxon>Macrostomidae</taxon>
        <taxon>Macrostomum</taxon>
    </lineage>
</organism>
<dbReference type="InterPro" id="IPR000237">
    <property type="entry name" value="GRIP_dom"/>
</dbReference>
<feature type="compositionally biased region" description="Low complexity" evidence="2">
    <location>
        <begin position="380"/>
        <end position="394"/>
    </location>
</feature>
<dbReference type="Proteomes" id="UP000095280">
    <property type="component" value="Unplaced"/>
</dbReference>
<dbReference type="GO" id="GO:0005794">
    <property type="term" value="C:Golgi apparatus"/>
    <property type="evidence" value="ECO:0007669"/>
    <property type="project" value="TreeGrafter"/>
</dbReference>
<proteinExistence type="predicted"/>
<dbReference type="SMART" id="SM00755">
    <property type="entry name" value="Grip"/>
    <property type="match status" value="1"/>
</dbReference>
<feature type="domain" description="GRIP" evidence="3">
    <location>
        <begin position="411"/>
        <end position="460"/>
    </location>
</feature>
<keyword evidence="1" id="KW-0175">Coiled coil</keyword>
<feature type="compositionally biased region" description="Polar residues" evidence="2">
    <location>
        <begin position="302"/>
        <end position="315"/>
    </location>
</feature>
<dbReference type="PANTHER" id="PTHR23157:SF24">
    <property type="entry name" value="GOLGIN SUBFAMILY A MEMBER 1"/>
    <property type="match status" value="1"/>
</dbReference>
<dbReference type="AlphaFoldDB" id="A0A1I8GKA5"/>
<feature type="region of interest" description="Disordered" evidence="2">
    <location>
        <begin position="142"/>
        <end position="162"/>
    </location>
</feature>
<evidence type="ECO:0000256" key="2">
    <source>
        <dbReference type="SAM" id="MobiDB-lite"/>
    </source>
</evidence>